<protein>
    <submittedName>
        <fullName evidence="5">LacI family transcriptional regulator</fullName>
    </submittedName>
</protein>
<dbReference type="InterPro" id="IPR010982">
    <property type="entry name" value="Lambda_DNA-bd_dom_sf"/>
</dbReference>
<dbReference type="SUPFAM" id="SSF53822">
    <property type="entry name" value="Periplasmic binding protein-like I"/>
    <property type="match status" value="1"/>
</dbReference>
<proteinExistence type="predicted"/>
<dbReference type="InterPro" id="IPR028082">
    <property type="entry name" value="Peripla_BP_I"/>
</dbReference>
<dbReference type="RefSeq" id="WP_116682932.1">
    <property type="nucleotide sequence ID" value="NZ_QURL01000003.1"/>
</dbReference>
<dbReference type="Proteomes" id="UP000264310">
    <property type="component" value="Unassembled WGS sequence"/>
</dbReference>
<dbReference type="SMART" id="SM00354">
    <property type="entry name" value="HTH_LACI"/>
    <property type="match status" value="1"/>
</dbReference>
<evidence type="ECO:0000256" key="2">
    <source>
        <dbReference type="ARBA" id="ARBA00023125"/>
    </source>
</evidence>
<dbReference type="PANTHER" id="PTHR30146:SF109">
    <property type="entry name" value="HTH-TYPE TRANSCRIPTIONAL REGULATOR GALS"/>
    <property type="match status" value="1"/>
</dbReference>
<keyword evidence="2" id="KW-0238">DNA-binding</keyword>
<evidence type="ECO:0000256" key="1">
    <source>
        <dbReference type="ARBA" id="ARBA00023015"/>
    </source>
</evidence>
<evidence type="ECO:0000256" key="3">
    <source>
        <dbReference type="ARBA" id="ARBA00023163"/>
    </source>
</evidence>
<dbReference type="InterPro" id="IPR000843">
    <property type="entry name" value="HTH_LacI"/>
</dbReference>
<evidence type="ECO:0000313" key="6">
    <source>
        <dbReference type="Proteomes" id="UP000264310"/>
    </source>
</evidence>
<dbReference type="GO" id="GO:0003700">
    <property type="term" value="F:DNA-binding transcription factor activity"/>
    <property type="evidence" value="ECO:0007669"/>
    <property type="project" value="TreeGrafter"/>
</dbReference>
<dbReference type="InterPro" id="IPR046335">
    <property type="entry name" value="LacI/GalR-like_sensor"/>
</dbReference>
<dbReference type="Gene3D" id="3.40.50.2300">
    <property type="match status" value="2"/>
</dbReference>
<name>A0A371X5M6_9HYPH</name>
<organism evidence="5 6">
    <name type="scientific">Fulvimarina endophytica</name>
    <dbReference type="NCBI Taxonomy" id="2293836"/>
    <lineage>
        <taxon>Bacteria</taxon>
        <taxon>Pseudomonadati</taxon>
        <taxon>Pseudomonadota</taxon>
        <taxon>Alphaproteobacteria</taxon>
        <taxon>Hyphomicrobiales</taxon>
        <taxon>Aurantimonadaceae</taxon>
        <taxon>Fulvimarina</taxon>
    </lineage>
</organism>
<gene>
    <name evidence="5" type="ORF">DYI37_09490</name>
</gene>
<dbReference type="PANTHER" id="PTHR30146">
    <property type="entry name" value="LACI-RELATED TRANSCRIPTIONAL REPRESSOR"/>
    <property type="match status" value="1"/>
</dbReference>
<dbReference type="OrthoDB" id="234496at2"/>
<dbReference type="EMBL" id="QURL01000003">
    <property type="protein sequence ID" value="RFC64517.1"/>
    <property type="molecule type" value="Genomic_DNA"/>
</dbReference>
<dbReference type="PROSITE" id="PS50932">
    <property type="entry name" value="HTH_LACI_2"/>
    <property type="match status" value="1"/>
</dbReference>
<keyword evidence="1" id="KW-0805">Transcription regulation</keyword>
<dbReference type="CDD" id="cd01392">
    <property type="entry name" value="HTH_LacI"/>
    <property type="match status" value="1"/>
</dbReference>
<dbReference type="SUPFAM" id="SSF47413">
    <property type="entry name" value="lambda repressor-like DNA-binding domains"/>
    <property type="match status" value="1"/>
</dbReference>
<dbReference type="GO" id="GO:0000976">
    <property type="term" value="F:transcription cis-regulatory region binding"/>
    <property type="evidence" value="ECO:0007669"/>
    <property type="project" value="TreeGrafter"/>
</dbReference>
<dbReference type="CDD" id="cd20010">
    <property type="entry name" value="PBP1_AglR-like"/>
    <property type="match status" value="1"/>
</dbReference>
<dbReference type="Pfam" id="PF13377">
    <property type="entry name" value="Peripla_BP_3"/>
    <property type="match status" value="1"/>
</dbReference>
<dbReference type="Pfam" id="PF00356">
    <property type="entry name" value="LacI"/>
    <property type="match status" value="1"/>
</dbReference>
<reference evidence="5 6" key="1">
    <citation type="submission" date="2018-08" db="EMBL/GenBank/DDBJ databases">
        <title>Fulvimarina sp. 85, whole genome shotgun sequence.</title>
        <authorList>
            <person name="Tuo L."/>
        </authorList>
    </citation>
    <scope>NUCLEOTIDE SEQUENCE [LARGE SCALE GENOMIC DNA]</scope>
    <source>
        <strain evidence="5 6">85</strain>
    </source>
</reference>
<dbReference type="AlphaFoldDB" id="A0A371X5M6"/>
<evidence type="ECO:0000313" key="5">
    <source>
        <dbReference type="EMBL" id="RFC64517.1"/>
    </source>
</evidence>
<keyword evidence="6" id="KW-1185">Reference proteome</keyword>
<keyword evidence="3" id="KW-0804">Transcription</keyword>
<comment type="caution">
    <text evidence="5">The sequence shown here is derived from an EMBL/GenBank/DDBJ whole genome shotgun (WGS) entry which is preliminary data.</text>
</comment>
<accession>A0A371X5M6</accession>
<dbReference type="Gene3D" id="1.10.260.40">
    <property type="entry name" value="lambda repressor-like DNA-binding domains"/>
    <property type="match status" value="1"/>
</dbReference>
<feature type="domain" description="HTH lacI-type" evidence="4">
    <location>
        <begin position="1"/>
        <end position="55"/>
    </location>
</feature>
<sequence length="351" mass="37492">MGLKEIAGELGLSLTTVSRALNGYPEVGIETRRRVLSAAERLNYRPNAVARRLATGRANAVGVVSPLSRRTLESPIVMDFLTGVSEKLAEDGLNLVFTQVQEGHEREGCESLIASGTVDGLILFSPLLEDERTASLAELDFPIVAHGRPLHGISVPSLSIDNYEAFRQAAGHLLARGHRRIGLLNGDERQSYAMDRLEGVKAALADAGEGELVLAAAGEMSFERGRDAVAQMLDRQGVGAVSKEVSGAEAPPTALLCSSILLALGAGRALRERGLEIPRDVSIIAHDDQVAALPPILAWPALTTTTSSIRAAGRRVAELLDARIRGEIAADHSEVWKADLVERESVRVLGR</sequence>
<evidence type="ECO:0000259" key="4">
    <source>
        <dbReference type="PROSITE" id="PS50932"/>
    </source>
</evidence>